<dbReference type="EMBL" id="ACUX02000006">
    <property type="protein sequence ID" value="EEZ61485.1"/>
    <property type="molecule type" value="Genomic_DNA"/>
</dbReference>
<sequence>MDAPFPRIPSRAAMRVPRPRPNARIAGDASPPAILPYRCRAYFSVQFS</sequence>
<organism evidence="2 3">
    <name type="scientific">Slackia exigua (strain ATCC 700122 / DSM 15923 / CIP 105133 / JCM 11022 / KCTC 5966 / S-7)</name>
    <dbReference type="NCBI Taxonomy" id="649764"/>
    <lineage>
        <taxon>Bacteria</taxon>
        <taxon>Bacillati</taxon>
        <taxon>Actinomycetota</taxon>
        <taxon>Coriobacteriia</taxon>
        <taxon>Eggerthellales</taxon>
        <taxon>Eggerthellaceae</taxon>
        <taxon>Slackia</taxon>
    </lineage>
</organism>
<accession>D0WG73</accession>
<dbReference type="HOGENOM" id="CLU_3157851_0_0_11"/>
<name>D0WG73_SLAES</name>
<dbReference type="AlphaFoldDB" id="D0WG73"/>
<evidence type="ECO:0000313" key="2">
    <source>
        <dbReference type="EMBL" id="EEZ61485.1"/>
    </source>
</evidence>
<evidence type="ECO:0000256" key="1">
    <source>
        <dbReference type="SAM" id="MobiDB-lite"/>
    </source>
</evidence>
<comment type="caution">
    <text evidence="2">The sequence shown here is derived from an EMBL/GenBank/DDBJ whole genome shotgun (WGS) entry which is preliminary data.</text>
</comment>
<gene>
    <name evidence="2" type="ORF">HMPREF0762_00823</name>
</gene>
<evidence type="ECO:0000313" key="3">
    <source>
        <dbReference type="Proteomes" id="UP000006001"/>
    </source>
</evidence>
<protein>
    <submittedName>
        <fullName evidence="2">Uncharacterized protein</fullName>
    </submittedName>
</protein>
<proteinExistence type="predicted"/>
<keyword evidence="3" id="KW-1185">Reference proteome</keyword>
<reference evidence="2" key="1">
    <citation type="submission" date="2009-10" db="EMBL/GenBank/DDBJ databases">
        <authorList>
            <person name="Weinstock G."/>
            <person name="Sodergren E."/>
            <person name="Clifton S."/>
            <person name="Fulton L."/>
            <person name="Fulton B."/>
            <person name="Courtney L."/>
            <person name="Fronick C."/>
            <person name="Harrison M."/>
            <person name="Strong C."/>
            <person name="Farmer C."/>
            <person name="Delahaunty K."/>
            <person name="Markovic C."/>
            <person name="Hall O."/>
            <person name="Minx P."/>
            <person name="Tomlinson C."/>
            <person name="Mitreva M."/>
            <person name="Nelson J."/>
            <person name="Hou S."/>
            <person name="Wollam A."/>
            <person name="Pepin K.H."/>
            <person name="Johnson M."/>
            <person name="Bhonagiri V."/>
            <person name="Nash W.E."/>
            <person name="Warren W."/>
            <person name="Chinwalla A."/>
            <person name="Mardis E.R."/>
            <person name="Wilson R.K."/>
        </authorList>
    </citation>
    <scope>NUCLEOTIDE SEQUENCE [LARGE SCALE GENOMIC DNA]</scope>
    <source>
        <strain evidence="2">ATCC 700122</strain>
    </source>
</reference>
<feature type="region of interest" description="Disordered" evidence="1">
    <location>
        <begin position="1"/>
        <end position="27"/>
    </location>
</feature>
<dbReference type="Proteomes" id="UP000006001">
    <property type="component" value="Unassembled WGS sequence"/>
</dbReference>